<dbReference type="InterPro" id="IPR001895">
    <property type="entry name" value="RASGEF_cat_dom"/>
</dbReference>
<dbReference type="RefSeq" id="XP_009051088.1">
    <property type="nucleotide sequence ID" value="XM_009052840.1"/>
</dbReference>
<dbReference type="InterPro" id="IPR035892">
    <property type="entry name" value="C2_domain_sf"/>
</dbReference>
<dbReference type="SMART" id="SM00314">
    <property type="entry name" value="RA"/>
    <property type="match status" value="1"/>
</dbReference>
<feature type="compositionally biased region" description="Polar residues" evidence="8">
    <location>
        <begin position="925"/>
        <end position="945"/>
    </location>
</feature>
<evidence type="ECO:0000256" key="3">
    <source>
        <dbReference type="ARBA" id="ARBA00022963"/>
    </source>
</evidence>
<evidence type="ECO:0000256" key="1">
    <source>
        <dbReference type="ARBA" id="ARBA00012368"/>
    </source>
</evidence>
<dbReference type="Pfam" id="PF00168">
    <property type="entry name" value="C2"/>
    <property type="match status" value="1"/>
</dbReference>
<keyword evidence="5" id="KW-0807">Transducer</keyword>
<dbReference type="SUPFAM" id="SSF50729">
    <property type="entry name" value="PH domain-like"/>
    <property type="match status" value="1"/>
</dbReference>
<keyword evidence="6" id="KW-0344">Guanine-nucleotide releasing factor</keyword>
<dbReference type="GO" id="GO:0051209">
    <property type="term" value="P:release of sequestered calcium ion into cytosol"/>
    <property type="evidence" value="ECO:0007669"/>
    <property type="project" value="TreeGrafter"/>
</dbReference>
<dbReference type="PANTHER" id="PTHR10336">
    <property type="entry name" value="PHOSPHOINOSITIDE-SPECIFIC PHOSPHOLIPASE C FAMILY PROTEIN"/>
    <property type="match status" value="1"/>
</dbReference>
<dbReference type="OrthoDB" id="269822at2759"/>
<dbReference type="CDD" id="cd00275">
    <property type="entry name" value="C2_PLC_like"/>
    <property type="match status" value="1"/>
</dbReference>
<dbReference type="GO" id="GO:0007186">
    <property type="term" value="P:G protein-coupled receptor signaling pathway"/>
    <property type="evidence" value="ECO:0007669"/>
    <property type="project" value="TreeGrafter"/>
</dbReference>
<evidence type="ECO:0000259" key="11">
    <source>
        <dbReference type="PROSITE" id="PS50009"/>
    </source>
</evidence>
<dbReference type="SMART" id="SM00149">
    <property type="entry name" value="PLCYc"/>
    <property type="match status" value="1"/>
</dbReference>
<feature type="region of interest" description="Disordered" evidence="8">
    <location>
        <begin position="923"/>
        <end position="958"/>
    </location>
</feature>
<dbReference type="Gene3D" id="2.60.40.150">
    <property type="entry name" value="C2 domain"/>
    <property type="match status" value="1"/>
</dbReference>
<dbReference type="PROSITE" id="PS50004">
    <property type="entry name" value="C2"/>
    <property type="match status" value="1"/>
</dbReference>
<feature type="non-terminal residue" evidence="13">
    <location>
        <position position="1"/>
    </location>
</feature>
<evidence type="ECO:0000256" key="8">
    <source>
        <dbReference type="SAM" id="MobiDB-lite"/>
    </source>
</evidence>
<dbReference type="Pfam" id="PF00387">
    <property type="entry name" value="PI-PLC-Y"/>
    <property type="match status" value="1"/>
</dbReference>
<dbReference type="FunFam" id="2.60.40.150:FF:000183">
    <property type="entry name" value="Phosphoinositide phospholipase C"/>
    <property type="match status" value="1"/>
</dbReference>
<evidence type="ECO:0000256" key="4">
    <source>
        <dbReference type="ARBA" id="ARBA00023098"/>
    </source>
</evidence>
<feature type="domain" description="PI-PLC Y-box" evidence="10">
    <location>
        <begin position="1136"/>
        <end position="1222"/>
    </location>
</feature>
<feature type="compositionally biased region" description="Acidic residues" evidence="8">
    <location>
        <begin position="946"/>
        <end position="958"/>
    </location>
</feature>
<evidence type="ECO:0000256" key="5">
    <source>
        <dbReference type="ARBA" id="ARBA00023224"/>
    </source>
</evidence>
<dbReference type="InterPro" id="IPR011992">
    <property type="entry name" value="EF-hand-dom_pair"/>
</dbReference>
<dbReference type="EMBL" id="KB201262">
    <property type="protein sequence ID" value="ESO98394.1"/>
    <property type="molecule type" value="Genomic_DNA"/>
</dbReference>
<keyword evidence="14" id="KW-1185">Reference proteome</keyword>
<dbReference type="InterPro" id="IPR015359">
    <property type="entry name" value="PLC_EF-hand-like"/>
</dbReference>
<dbReference type="Pfam" id="PF00788">
    <property type="entry name" value="RA"/>
    <property type="match status" value="1"/>
</dbReference>
<dbReference type="SMART" id="SM00148">
    <property type="entry name" value="PLCXc"/>
    <property type="match status" value="1"/>
</dbReference>
<dbReference type="Proteomes" id="UP000030746">
    <property type="component" value="Unassembled WGS sequence"/>
</dbReference>
<dbReference type="STRING" id="225164.V4C9H5"/>
<dbReference type="PRINTS" id="PR00390">
    <property type="entry name" value="PHPHLIPASEC"/>
</dbReference>
<dbReference type="Gene3D" id="1.10.840.10">
    <property type="entry name" value="Ras guanine-nucleotide exchange factors catalytic domain"/>
    <property type="match status" value="1"/>
</dbReference>
<dbReference type="InterPro" id="IPR000909">
    <property type="entry name" value="PLipase_C_PInositol-sp_X_dom"/>
</dbReference>
<dbReference type="SUPFAM" id="SSF51695">
    <property type="entry name" value="PLC-like phosphodiesterases"/>
    <property type="match status" value="1"/>
</dbReference>
<evidence type="ECO:0000256" key="2">
    <source>
        <dbReference type="ARBA" id="ARBA00022801"/>
    </source>
</evidence>
<dbReference type="InterPro" id="IPR036964">
    <property type="entry name" value="RASGEF_cat_dom_sf"/>
</dbReference>
<dbReference type="InterPro" id="IPR000159">
    <property type="entry name" value="RA_dom"/>
</dbReference>
<feature type="compositionally biased region" description="Polar residues" evidence="8">
    <location>
        <begin position="525"/>
        <end position="538"/>
    </location>
</feature>
<dbReference type="InterPro" id="IPR001711">
    <property type="entry name" value="PLipase_C_Pinositol-sp_Y"/>
</dbReference>
<dbReference type="Gene3D" id="1.10.238.10">
    <property type="entry name" value="EF-hand"/>
    <property type="match status" value="1"/>
</dbReference>
<dbReference type="CTD" id="20231130"/>
<protein>
    <recommendedName>
        <fullName evidence="1 7">Phosphoinositide phospholipase C</fullName>
        <ecNumber evidence="1 7">3.1.4.11</ecNumber>
    </recommendedName>
</protein>
<dbReference type="SUPFAM" id="SSF48366">
    <property type="entry name" value="Ras GEF"/>
    <property type="match status" value="1"/>
</dbReference>
<dbReference type="Gene3D" id="3.10.20.90">
    <property type="entry name" value="Phosphatidylinositol 3-kinase Catalytic Subunit, Chain A, domain 1"/>
    <property type="match status" value="1"/>
</dbReference>
<keyword evidence="3 7" id="KW-0442">Lipid degradation</keyword>
<dbReference type="PROSITE" id="PS50008">
    <property type="entry name" value="PIPLC_Y_DOMAIN"/>
    <property type="match status" value="1"/>
</dbReference>
<dbReference type="InterPro" id="IPR028398">
    <property type="entry name" value="PLC-epsilon1_RA2"/>
</dbReference>
<evidence type="ECO:0000256" key="7">
    <source>
        <dbReference type="RuleBase" id="RU361133"/>
    </source>
</evidence>
<accession>V4C9H5</accession>
<reference evidence="13 14" key="1">
    <citation type="journal article" date="2013" name="Nature">
        <title>Insights into bilaterian evolution from three spiralian genomes.</title>
        <authorList>
            <person name="Simakov O."/>
            <person name="Marletaz F."/>
            <person name="Cho S.J."/>
            <person name="Edsinger-Gonzales E."/>
            <person name="Havlak P."/>
            <person name="Hellsten U."/>
            <person name="Kuo D.H."/>
            <person name="Larsson T."/>
            <person name="Lv J."/>
            <person name="Arendt D."/>
            <person name="Savage R."/>
            <person name="Osoegawa K."/>
            <person name="de Jong P."/>
            <person name="Grimwood J."/>
            <person name="Chapman J.A."/>
            <person name="Shapiro H."/>
            <person name="Aerts A."/>
            <person name="Otillar R.P."/>
            <person name="Terry A.Y."/>
            <person name="Boore J.L."/>
            <person name="Grigoriev I.V."/>
            <person name="Lindberg D.R."/>
            <person name="Seaver E.C."/>
            <person name="Weisblat D.A."/>
            <person name="Putnam N.H."/>
            <person name="Rokhsar D.S."/>
        </authorList>
    </citation>
    <scope>NUCLEOTIDE SEQUENCE [LARGE SCALE GENOMIC DNA]</scope>
</reference>
<dbReference type="GO" id="GO:0004435">
    <property type="term" value="F:phosphatidylinositol-4,5-bisphosphate phospholipase C activity"/>
    <property type="evidence" value="ECO:0007669"/>
    <property type="project" value="UniProtKB-EC"/>
</dbReference>
<feature type="domain" description="Ras-associating" evidence="12">
    <location>
        <begin position="1431"/>
        <end position="1527"/>
    </location>
</feature>
<dbReference type="InterPro" id="IPR023578">
    <property type="entry name" value="Ras_GEF_dom_sf"/>
</dbReference>
<dbReference type="FunFam" id="3.20.20.190:FF:000039">
    <property type="entry name" value="Phosphoinositide phospholipase C"/>
    <property type="match status" value="1"/>
</dbReference>
<evidence type="ECO:0000313" key="13">
    <source>
        <dbReference type="EMBL" id="ESO98394.1"/>
    </source>
</evidence>
<dbReference type="Pfam" id="PF00388">
    <property type="entry name" value="PI-PLC-X"/>
    <property type="match status" value="1"/>
</dbReference>
<feature type="domain" description="C2" evidence="9">
    <location>
        <begin position="1227"/>
        <end position="1352"/>
    </location>
</feature>
<proteinExistence type="predicted"/>
<dbReference type="EC" id="3.1.4.11" evidence="1 7"/>
<dbReference type="PROSITE" id="PS50009">
    <property type="entry name" value="RASGEF_CAT"/>
    <property type="match status" value="1"/>
</dbReference>
<dbReference type="InterPro" id="IPR000008">
    <property type="entry name" value="C2_dom"/>
</dbReference>
<gene>
    <name evidence="13" type="ORF">LOTGIDRAFT_114718</name>
</gene>
<dbReference type="GO" id="GO:0007265">
    <property type="term" value="P:Ras protein signal transduction"/>
    <property type="evidence" value="ECO:0007669"/>
    <property type="project" value="TreeGrafter"/>
</dbReference>
<dbReference type="Gene3D" id="3.20.20.190">
    <property type="entry name" value="Phosphatidylinositol (PI) phosphodiesterase"/>
    <property type="match status" value="1"/>
</dbReference>
<comment type="catalytic activity">
    <reaction evidence="7">
        <text>a 1,2-diacyl-sn-glycero-3-phospho-(1D-myo-inositol-4,5-bisphosphate) + H2O = 1D-myo-inositol 1,4,5-trisphosphate + a 1,2-diacyl-sn-glycerol + H(+)</text>
        <dbReference type="Rhea" id="RHEA:33179"/>
        <dbReference type="ChEBI" id="CHEBI:15377"/>
        <dbReference type="ChEBI" id="CHEBI:15378"/>
        <dbReference type="ChEBI" id="CHEBI:17815"/>
        <dbReference type="ChEBI" id="CHEBI:58456"/>
        <dbReference type="ChEBI" id="CHEBI:203600"/>
        <dbReference type="EC" id="3.1.4.11"/>
    </reaction>
</comment>
<dbReference type="SMART" id="SM00147">
    <property type="entry name" value="RasGEF"/>
    <property type="match status" value="1"/>
</dbReference>
<dbReference type="HOGENOM" id="CLU_001158_1_0_1"/>
<dbReference type="PROSITE" id="PS50007">
    <property type="entry name" value="PIPLC_X_DOMAIN"/>
    <property type="match status" value="1"/>
</dbReference>
<dbReference type="GO" id="GO:0046488">
    <property type="term" value="P:phosphatidylinositol metabolic process"/>
    <property type="evidence" value="ECO:0007669"/>
    <property type="project" value="TreeGrafter"/>
</dbReference>
<dbReference type="GeneID" id="20231130"/>
<name>V4C9H5_LOTGI</name>
<dbReference type="Gene3D" id="2.30.29.30">
    <property type="entry name" value="Pleckstrin-homology domain (PH domain)/Phosphotyrosine-binding domain (PTB)"/>
    <property type="match status" value="1"/>
</dbReference>
<dbReference type="CDD" id="cd01780">
    <property type="entry name" value="RA2_PLC-epsilon"/>
    <property type="match status" value="1"/>
</dbReference>
<dbReference type="Pfam" id="PF09279">
    <property type="entry name" value="EF-hand_like"/>
    <property type="match status" value="1"/>
</dbReference>
<evidence type="ECO:0000259" key="10">
    <source>
        <dbReference type="PROSITE" id="PS50008"/>
    </source>
</evidence>
<dbReference type="Pfam" id="PF00617">
    <property type="entry name" value="RasGEF"/>
    <property type="match status" value="1"/>
</dbReference>
<evidence type="ECO:0000256" key="6">
    <source>
        <dbReference type="PROSITE-ProRule" id="PRU00168"/>
    </source>
</evidence>
<dbReference type="PROSITE" id="PS50200">
    <property type="entry name" value="RA"/>
    <property type="match status" value="1"/>
</dbReference>
<dbReference type="SUPFAM" id="SSF49562">
    <property type="entry name" value="C2 domain (Calcium/lipid-binding domain, CaLB)"/>
    <property type="match status" value="1"/>
</dbReference>
<dbReference type="SUPFAM" id="SSF54236">
    <property type="entry name" value="Ubiquitin-like"/>
    <property type="match status" value="1"/>
</dbReference>
<keyword evidence="2 7" id="KW-0378">Hydrolase</keyword>
<evidence type="ECO:0000313" key="14">
    <source>
        <dbReference type="Proteomes" id="UP000030746"/>
    </source>
</evidence>
<dbReference type="GO" id="GO:0048015">
    <property type="term" value="P:phosphatidylinositol-mediated signaling"/>
    <property type="evidence" value="ECO:0007669"/>
    <property type="project" value="TreeGrafter"/>
</dbReference>
<dbReference type="InterPro" id="IPR011993">
    <property type="entry name" value="PH-like_dom_sf"/>
</dbReference>
<keyword evidence="4 7" id="KW-0443">Lipid metabolism</keyword>
<dbReference type="SMART" id="SM00239">
    <property type="entry name" value="C2"/>
    <property type="match status" value="1"/>
</dbReference>
<feature type="region of interest" description="Disordered" evidence="8">
    <location>
        <begin position="458"/>
        <end position="551"/>
    </location>
</feature>
<sequence length="1544" mass="175025">SSELEQLQKMLHFPEEVALLMTKTEHELFTSVSPAQYVRHITVDLTRTSDARTGLCVEDLIQRFNEVSTWITQTIITQATHEDRKAVLSCILRLAVYCWVLGNFNSAVEILAGLKSEKLKPFWLSIGDEDVTLLHSLSDVLLTREPSLVYREAVARALDIPFCQVVPFFGGFLRDLKAIYMGVPSIVVLPSEENQSLEFVSDYNGEDRFMTRIGVGGLINMDKLRQTHIVLNDLYLVINETESEDDYIIDCDGYEPVRPLNSEHDVMIISPKASKLNHHWLQCMNHGSTAIQWEEDSGRSCICFLKLEIDNATLTWRKPAISTSLLAARYSNLEDICDNLEEGYLDVHCIKNILIGDDTVDLSSISKRHGLENLTHKSNGITILYGAYMAENRKLHFIAPEHTANIWCQGLHSLVTAAKHLQEQVDKRIQWLKVQYLQLYYDSDRCQGPTPAEAIKVFGGRSWPSGPQNQTTNPDPPSSFRRTPSFQGNKMVNSESPVATDPVKPTSARIRRTPSPLRKVKTEMQKNCNSDSQINQIPKGSPQPGFRPRSMTFSFTNRYRSRKRRMSLGCRSGDKSTSITNSTHLSFLDFVDLFKSFGLRCRKDLKDLFEQFAVAKTSLGDNLNTKLPEYIPKNKDMNKSFFLYFPDVITRNSSQDLSGPENVERHKICDAIAVSSIMSNCAGVESSSSQNRCMGWREFREFIYDYQEEELDDNEIIELIQCHEPDSTLRDRCCLSFEGFSRYLMDKANFAHIPEKSRHHDEDMNHPMSHYYIAASHNTYLTGHQLKGESSVELYSQVLQTGCRCVELDCWDGDDGSPIIYHGHTLTTKISLKSVCEAINRSAFVTSPFPVILSIENHCSIPQQIKMAQIFLNVFGEKLVTKYLFDADFSDDPQLPSPNQLKYKILIKNKKLRENDNPTVVKKTVIQSKTSSSTGTNYSETTSVNDFDDEDDEDEDEEEIADGGLLLIQIFVSFAWTAILMFSFHLRSNLYFRNQSGSFSEKNRPKSHPELDWHFDDDLDLKVPAKSKPKKTSQIAKELSDLVIYTQAVKFRGLSLSPNTSLKQKKQPTRKSILVTSLGNSPSTSTLLAQAGNNFILKTMQYISASNLASEEMKATSPGIVPKLKKCEGVAPCFLVSSLNENKAKSLFILLNNVTHTERQLMRTYPAGMRIDSSNFNPVIFWAFGIQMVALNYQTEDTAMSLNTAMFEGNGKSGYVLKPSVMWDKSHMMYNRFNPWDKDFDGLHATILTLHIISGQNVCYNHTASTQIEVEIIGIPVDCAKQKSKLVSKNALNPIWNDIFTFQVLFPDLAFIRFVVIDTNTNHLVSQRIIPLKSLRPGYRHVRLRSPSNQHLELATLFIYSKHEEELLEPSNVVDFAQSAHSGKRMSLMFFISVFGVTAPDEYIILKTTQDTTAYDAIAQVEHMFVLCVYNVSPDQPYTVFKAPVTSTTQDIITQAVMKAHRTNTLDPRDYVLVEEIEIVNDPHTTPGQARTSDRCDSRVLADDENVYHVQNEWKTNGRFVLMEKEAAVATGLEVCFMSFDEKN</sequence>
<organism evidence="13 14">
    <name type="scientific">Lottia gigantea</name>
    <name type="common">Giant owl limpet</name>
    <dbReference type="NCBI Taxonomy" id="225164"/>
    <lineage>
        <taxon>Eukaryota</taxon>
        <taxon>Metazoa</taxon>
        <taxon>Spiralia</taxon>
        <taxon>Lophotrochozoa</taxon>
        <taxon>Mollusca</taxon>
        <taxon>Gastropoda</taxon>
        <taxon>Patellogastropoda</taxon>
        <taxon>Lottioidea</taxon>
        <taxon>Lottiidae</taxon>
        <taxon>Lottia</taxon>
    </lineage>
</organism>
<dbReference type="GO" id="GO:0005085">
    <property type="term" value="F:guanyl-nucleotide exchange factor activity"/>
    <property type="evidence" value="ECO:0007669"/>
    <property type="project" value="UniProtKB-KW"/>
</dbReference>
<dbReference type="PANTHER" id="PTHR10336:SF6">
    <property type="entry name" value="1-PHOSPHATIDYLINOSITOL 4,5-BISPHOSPHATE PHOSPHODIESTERASE EPSILON-1"/>
    <property type="match status" value="1"/>
</dbReference>
<feature type="compositionally biased region" description="Polar residues" evidence="8">
    <location>
        <begin position="480"/>
        <end position="497"/>
    </location>
</feature>
<dbReference type="OMA" id="KKNYMAY"/>
<dbReference type="InterPro" id="IPR029071">
    <property type="entry name" value="Ubiquitin-like_domsf"/>
</dbReference>
<dbReference type="GO" id="GO:0016042">
    <property type="term" value="P:lipid catabolic process"/>
    <property type="evidence" value="ECO:0007669"/>
    <property type="project" value="UniProtKB-KW"/>
</dbReference>
<evidence type="ECO:0000259" key="12">
    <source>
        <dbReference type="PROSITE" id="PS50200"/>
    </source>
</evidence>
<dbReference type="InterPro" id="IPR017946">
    <property type="entry name" value="PLC-like_Pdiesterase_TIM-brl"/>
</dbReference>
<dbReference type="KEGG" id="lgi:LOTGIDRAFT_114718"/>
<feature type="domain" description="Ras-GEF" evidence="11">
    <location>
        <begin position="13"/>
        <end position="272"/>
    </location>
</feature>
<dbReference type="InterPro" id="IPR001192">
    <property type="entry name" value="PI-PLC_fam"/>
</dbReference>
<evidence type="ECO:0000259" key="9">
    <source>
        <dbReference type="PROSITE" id="PS50004"/>
    </source>
</evidence>
<dbReference type="SUPFAM" id="SSF47473">
    <property type="entry name" value="EF-hand"/>
    <property type="match status" value="1"/>
</dbReference>